<dbReference type="AlphaFoldDB" id="A0AAU8AM64"/>
<reference evidence="1" key="1">
    <citation type="submission" date="2023-02" db="EMBL/GenBank/DDBJ databases">
        <title>Description and genomic characterization of Salipiger bruguierae sp. nov., isolated from the sediment of mangrove plant Bruguiera sexangula.</title>
        <authorList>
            <person name="Long M."/>
        </authorList>
    </citation>
    <scope>NUCLEOTIDE SEQUENCE</scope>
    <source>
        <strain evidence="1">H15</strain>
    </source>
</reference>
<gene>
    <name evidence="1" type="ORF">PVT71_19235</name>
</gene>
<organism evidence="1">
    <name type="scientific">Alloyangia sp. H15</name>
    <dbReference type="NCBI Taxonomy" id="3029062"/>
    <lineage>
        <taxon>Bacteria</taxon>
        <taxon>Pseudomonadati</taxon>
        <taxon>Pseudomonadota</taxon>
        <taxon>Alphaproteobacteria</taxon>
        <taxon>Rhodobacterales</taxon>
        <taxon>Roseobacteraceae</taxon>
        <taxon>Alloyangia</taxon>
    </lineage>
</organism>
<accession>A0AAU8AM64</accession>
<sequence length="40" mass="4510">MLRGLVIWVFLLLPLFLILTERAHSGPPLQQVTRLASLPV</sequence>
<evidence type="ECO:0000313" key="1">
    <source>
        <dbReference type="EMBL" id="XCC95224.1"/>
    </source>
</evidence>
<name>A0AAU8AM64_9RHOB</name>
<protein>
    <submittedName>
        <fullName evidence="1">Uncharacterized protein</fullName>
    </submittedName>
</protein>
<proteinExistence type="predicted"/>
<dbReference type="EMBL" id="CP123385">
    <property type="protein sequence ID" value="XCC95224.1"/>
    <property type="molecule type" value="Genomic_DNA"/>
</dbReference>
<dbReference type="RefSeq" id="WP_353474062.1">
    <property type="nucleotide sequence ID" value="NZ_CP123385.1"/>
</dbReference>